<dbReference type="EMBL" id="UINC01011039">
    <property type="protein sequence ID" value="SVA48878.1"/>
    <property type="molecule type" value="Genomic_DNA"/>
</dbReference>
<accession>A0A381WA40</accession>
<evidence type="ECO:0000256" key="1">
    <source>
        <dbReference type="SAM" id="Coils"/>
    </source>
</evidence>
<protein>
    <recommendedName>
        <fullName evidence="4">Carboxypeptidase regulatory-like domain-containing protein</fullName>
    </recommendedName>
</protein>
<proteinExistence type="predicted"/>
<sequence length="397" mass="43805">MTLTQSLQKRFVFATVVYILIGTLAFAKGVTLSGRVVNSDGKKVKKAVLTLLSGGDVVKEDKTGGNGKFKFKKLDEGDYVLQATHDEFGSAEMIITLDGKKDIGDLALSTEKPSKSVANANEERAETGGANEPVTARSERISVTVPQTMEAMGSPSKDFILNELNFEIKKLSAEFKHLSQEIDDLKALSKMWVNPLTIYSKEIILKNGSTVFGKIIYQDDKSLKVETLIGYLIVDRAQVVRIVDNVITEDTQEYVPEQIRESYTPPPMPKLAQPRYTSSNNSARNASANFSANCVLVGNISEKKDGQGNIIFKGEIKNIGGRRSDFVKVDFVFRKNWSGETKTLTTFVKGSYNTFDTGIVSDASLLPGAVGKFDLYVPQDFGAFIGYSYVIDWEEYQ</sequence>
<feature type="region of interest" description="Disordered" evidence="2">
    <location>
        <begin position="114"/>
        <end position="137"/>
    </location>
</feature>
<gene>
    <name evidence="3" type="ORF">METZ01_LOCUS101732</name>
</gene>
<dbReference type="SUPFAM" id="SSF49478">
    <property type="entry name" value="Cna protein B-type domain"/>
    <property type="match status" value="1"/>
</dbReference>
<dbReference type="InterPro" id="IPR013783">
    <property type="entry name" value="Ig-like_fold"/>
</dbReference>
<feature type="coiled-coil region" evidence="1">
    <location>
        <begin position="161"/>
        <end position="188"/>
    </location>
</feature>
<organism evidence="3">
    <name type="scientific">marine metagenome</name>
    <dbReference type="NCBI Taxonomy" id="408172"/>
    <lineage>
        <taxon>unclassified sequences</taxon>
        <taxon>metagenomes</taxon>
        <taxon>ecological metagenomes</taxon>
    </lineage>
</organism>
<dbReference type="Pfam" id="PF13620">
    <property type="entry name" value="CarboxypepD_reg"/>
    <property type="match status" value="1"/>
</dbReference>
<name>A0A381WA40_9ZZZZ</name>
<keyword evidence="1" id="KW-0175">Coiled coil</keyword>
<reference evidence="3" key="1">
    <citation type="submission" date="2018-05" db="EMBL/GenBank/DDBJ databases">
        <authorList>
            <person name="Lanie J.A."/>
            <person name="Ng W.-L."/>
            <person name="Kazmierczak K.M."/>
            <person name="Andrzejewski T.M."/>
            <person name="Davidsen T.M."/>
            <person name="Wayne K.J."/>
            <person name="Tettelin H."/>
            <person name="Glass J.I."/>
            <person name="Rusch D."/>
            <person name="Podicherti R."/>
            <person name="Tsui H.-C.T."/>
            <person name="Winkler M.E."/>
        </authorList>
    </citation>
    <scope>NUCLEOTIDE SEQUENCE</scope>
</reference>
<dbReference type="AlphaFoldDB" id="A0A381WA40"/>
<dbReference type="Gene3D" id="2.60.40.10">
    <property type="entry name" value="Immunoglobulins"/>
    <property type="match status" value="1"/>
</dbReference>
<evidence type="ECO:0000313" key="3">
    <source>
        <dbReference type="EMBL" id="SVA48878.1"/>
    </source>
</evidence>
<evidence type="ECO:0008006" key="4">
    <source>
        <dbReference type="Google" id="ProtNLM"/>
    </source>
</evidence>
<evidence type="ECO:0000256" key="2">
    <source>
        <dbReference type="SAM" id="MobiDB-lite"/>
    </source>
</evidence>